<dbReference type="PANTHER" id="PTHR20858">
    <property type="entry name" value="PHOSPHOMETHYLPYRIMIDINE KINASE"/>
    <property type="match status" value="1"/>
</dbReference>
<dbReference type="CDD" id="cd01169">
    <property type="entry name" value="HMPP_kinase"/>
    <property type="match status" value="1"/>
</dbReference>
<evidence type="ECO:0000256" key="9">
    <source>
        <dbReference type="ARBA" id="ARBA00022977"/>
    </source>
</evidence>
<dbReference type="UniPathway" id="UPA00060">
    <property type="reaction ID" value="UER00138"/>
</dbReference>
<dbReference type="NCBIfam" id="TIGR00097">
    <property type="entry name" value="HMP-P_kinase"/>
    <property type="match status" value="1"/>
</dbReference>
<evidence type="ECO:0000256" key="2">
    <source>
        <dbReference type="ARBA" id="ARBA00000565"/>
    </source>
</evidence>
<dbReference type="GO" id="GO:0009228">
    <property type="term" value="P:thiamine biosynthetic process"/>
    <property type="evidence" value="ECO:0007669"/>
    <property type="project" value="UniProtKB-KW"/>
</dbReference>
<gene>
    <name evidence="11" type="ORF">BMIN_0758</name>
</gene>
<keyword evidence="12" id="KW-1185">Reference proteome</keyword>
<evidence type="ECO:0000256" key="4">
    <source>
        <dbReference type="ARBA" id="ARBA00004769"/>
    </source>
</evidence>
<evidence type="ECO:0000313" key="12">
    <source>
        <dbReference type="Proteomes" id="UP000029014"/>
    </source>
</evidence>
<dbReference type="GO" id="GO:0005829">
    <property type="term" value="C:cytosol"/>
    <property type="evidence" value="ECO:0007669"/>
    <property type="project" value="TreeGrafter"/>
</dbReference>
<evidence type="ECO:0000256" key="3">
    <source>
        <dbReference type="ARBA" id="ARBA00003848"/>
    </source>
</evidence>
<dbReference type="Gene3D" id="3.40.1190.20">
    <property type="match status" value="1"/>
</dbReference>
<dbReference type="PANTHER" id="PTHR20858:SF17">
    <property type="entry name" value="HYDROXYMETHYLPYRIMIDINE_PHOSPHOMETHYLPYRIMIDINE KINASE THI20-RELATED"/>
    <property type="match status" value="1"/>
</dbReference>
<dbReference type="InterPro" id="IPR013749">
    <property type="entry name" value="PM/HMP-P_kinase-1"/>
</dbReference>
<comment type="catalytic activity">
    <reaction evidence="2">
        <text>4-amino-2-methyl-5-(phosphooxymethyl)pyrimidine + ATP = 4-amino-2-methyl-5-(diphosphooxymethyl)pyrimidine + ADP</text>
        <dbReference type="Rhea" id="RHEA:19893"/>
        <dbReference type="ChEBI" id="CHEBI:30616"/>
        <dbReference type="ChEBI" id="CHEBI:57841"/>
        <dbReference type="ChEBI" id="CHEBI:58354"/>
        <dbReference type="ChEBI" id="CHEBI:456216"/>
        <dbReference type="EC" id="2.7.4.7"/>
    </reaction>
</comment>
<keyword evidence="7 11" id="KW-0418">Kinase</keyword>
<dbReference type="EC" id="2.7.1.49" evidence="11"/>
<comment type="pathway">
    <text evidence="4">Cofactor biosynthesis; thiamine diphosphate biosynthesis; 4-amino-2-methyl-5-diphosphomethylpyrimidine from 5-amino-1-(5-phospho-D-ribosyl)imidazole: step 3/3.</text>
</comment>
<organism evidence="11 12">
    <name type="scientific">Bifidobacterium minimum</name>
    <dbReference type="NCBI Taxonomy" id="1693"/>
    <lineage>
        <taxon>Bacteria</taxon>
        <taxon>Bacillati</taxon>
        <taxon>Actinomycetota</taxon>
        <taxon>Actinomycetes</taxon>
        <taxon>Bifidobacteriales</taxon>
        <taxon>Bifidobacteriaceae</taxon>
        <taxon>Bifidobacterium</taxon>
    </lineage>
</organism>
<evidence type="ECO:0000259" key="10">
    <source>
        <dbReference type="Pfam" id="PF08543"/>
    </source>
</evidence>
<dbReference type="STRING" id="1693.BMIN_0758"/>
<reference evidence="11 12" key="1">
    <citation type="submission" date="2014-03" db="EMBL/GenBank/DDBJ databases">
        <title>Genomics of Bifidobacteria.</title>
        <authorList>
            <person name="Ventura M."/>
            <person name="Milani C."/>
            <person name="Lugli G.A."/>
        </authorList>
    </citation>
    <scope>NUCLEOTIDE SEQUENCE [LARGE SCALE GENOMIC DNA]</scope>
    <source>
        <strain evidence="11 12">LMG 11592</strain>
    </source>
</reference>
<keyword evidence="5 11" id="KW-0808">Transferase</keyword>
<dbReference type="GO" id="GO:0008972">
    <property type="term" value="F:phosphomethylpyrimidine kinase activity"/>
    <property type="evidence" value="ECO:0007669"/>
    <property type="project" value="UniProtKB-EC"/>
</dbReference>
<dbReference type="Proteomes" id="UP000029014">
    <property type="component" value="Unassembled WGS sequence"/>
</dbReference>
<evidence type="ECO:0000256" key="5">
    <source>
        <dbReference type="ARBA" id="ARBA00022679"/>
    </source>
</evidence>
<dbReference type="Pfam" id="PF08543">
    <property type="entry name" value="Phos_pyr_kin"/>
    <property type="match status" value="1"/>
</dbReference>
<sequence length="295" mass="30210">MTSPLASVLSIAGSDSLGGAGIQADLKTLIACGVYGMSAITSLTAQNTTGVFSTQNTSISMLDAQIRAVFDDIRPDAVKVGMIPTAPLVDVVARRLDSYAATNVVVDTVMISSSGTALIDRNAIDAVDAKLLPLATLITPNIAEAQTLLGLKPGSLGDPAAMEDAALALSSRYGTAILLKGGHSAGNANDVLADRGRTTWFTSPRIDNPNTHGTGCTLSSAIAAGLATGLTLPEAVASAKAYTTGAIAAGLDLGQGNGPMDHAWRWHNEEERRIAITRPQAAGVSHQRAAAHDNT</sequence>
<dbReference type="FunFam" id="3.40.1190.20:FF:000003">
    <property type="entry name" value="Phosphomethylpyrimidine kinase ThiD"/>
    <property type="match status" value="1"/>
</dbReference>
<protein>
    <submittedName>
        <fullName evidence="11">Phosphomethylpyrimidine kinase</fullName>
        <ecNumber evidence="11">2.7.1.49</ecNumber>
        <ecNumber evidence="11">2.7.4.7</ecNumber>
    </submittedName>
</protein>
<comment type="function">
    <text evidence="3">Catalyzes the phosphorylation of hydroxymethylpyrimidine phosphate (HMP-P) to HMP-PP, and of HMP to HMP-P.</text>
</comment>
<dbReference type="RefSeq" id="WP_022861132.1">
    <property type="nucleotide sequence ID" value="NZ_JGZD01000008.1"/>
</dbReference>
<comment type="catalytic activity">
    <reaction evidence="1">
        <text>4-amino-5-hydroxymethyl-2-methylpyrimidine + ATP = 4-amino-2-methyl-5-(phosphooxymethyl)pyrimidine + ADP + H(+)</text>
        <dbReference type="Rhea" id="RHEA:23096"/>
        <dbReference type="ChEBI" id="CHEBI:15378"/>
        <dbReference type="ChEBI" id="CHEBI:16892"/>
        <dbReference type="ChEBI" id="CHEBI:30616"/>
        <dbReference type="ChEBI" id="CHEBI:58354"/>
        <dbReference type="ChEBI" id="CHEBI:456216"/>
        <dbReference type="EC" id="2.7.1.49"/>
    </reaction>
</comment>
<evidence type="ECO:0000256" key="8">
    <source>
        <dbReference type="ARBA" id="ARBA00022840"/>
    </source>
</evidence>
<dbReference type="EMBL" id="JGZD01000008">
    <property type="protein sequence ID" value="KFI73040.1"/>
    <property type="molecule type" value="Genomic_DNA"/>
</dbReference>
<dbReference type="AlphaFoldDB" id="A0A087BPU0"/>
<dbReference type="InterPro" id="IPR004399">
    <property type="entry name" value="HMP/HMP-P_kinase_dom"/>
</dbReference>
<comment type="caution">
    <text evidence="11">The sequence shown here is derived from an EMBL/GenBank/DDBJ whole genome shotgun (WGS) entry which is preliminary data.</text>
</comment>
<dbReference type="GO" id="GO:0005524">
    <property type="term" value="F:ATP binding"/>
    <property type="evidence" value="ECO:0007669"/>
    <property type="project" value="UniProtKB-KW"/>
</dbReference>
<dbReference type="GO" id="GO:0008902">
    <property type="term" value="F:hydroxymethylpyrimidine kinase activity"/>
    <property type="evidence" value="ECO:0007669"/>
    <property type="project" value="UniProtKB-EC"/>
</dbReference>
<dbReference type="SUPFAM" id="SSF53613">
    <property type="entry name" value="Ribokinase-like"/>
    <property type="match status" value="1"/>
</dbReference>
<dbReference type="EC" id="2.7.4.7" evidence="11"/>
<feature type="domain" description="Pyridoxamine kinase/Phosphomethylpyrimidine kinase" evidence="10">
    <location>
        <begin position="15"/>
        <end position="261"/>
    </location>
</feature>
<evidence type="ECO:0000313" key="11">
    <source>
        <dbReference type="EMBL" id="KFI73040.1"/>
    </source>
</evidence>
<dbReference type="GO" id="GO:0009229">
    <property type="term" value="P:thiamine diphosphate biosynthetic process"/>
    <property type="evidence" value="ECO:0007669"/>
    <property type="project" value="UniProtKB-UniPathway"/>
</dbReference>
<evidence type="ECO:0000256" key="6">
    <source>
        <dbReference type="ARBA" id="ARBA00022741"/>
    </source>
</evidence>
<dbReference type="InterPro" id="IPR029056">
    <property type="entry name" value="Ribokinase-like"/>
</dbReference>
<evidence type="ECO:0000256" key="1">
    <source>
        <dbReference type="ARBA" id="ARBA00000151"/>
    </source>
</evidence>
<keyword evidence="8" id="KW-0067">ATP-binding</keyword>
<dbReference type="eggNOG" id="COG0351">
    <property type="taxonomic scope" value="Bacteria"/>
</dbReference>
<accession>A0A087BPU0</accession>
<proteinExistence type="predicted"/>
<keyword evidence="6" id="KW-0547">Nucleotide-binding</keyword>
<evidence type="ECO:0000256" key="7">
    <source>
        <dbReference type="ARBA" id="ARBA00022777"/>
    </source>
</evidence>
<keyword evidence="9" id="KW-0784">Thiamine biosynthesis</keyword>
<name>A0A087BPU0_9BIFI</name>